<comment type="caution">
    <text evidence="1">The sequence shown here is derived from an EMBL/GenBank/DDBJ whole genome shotgun (WGS) entry which is preliminary data.</text>
</comment>
<sequence length="227" mass="23704">MNLPETQSSRRAFLGGLGLSAAALTLPGCASYGGFSFVEAIRRLLNVSSARAFDRLLAANGFYDSQVSRLQLDKFLGARGGILGSILTSSLVKDRLFHGLADVAADGAERAAPVIADTIRVVGIQNAAALITGNPTAATGFLRANMGQRLVDVMLPEVGQALRVISDPVVGPALSALTGTNLSSFVSGLTDAAEETIWTEMANEEAYIRKNPRVTNDPVLIGVFGAV</sequence>
<evidence type="ECO:0000313" key="1">
    <source>
        <dbReference type="EMBL" id="RVQ65494.1"/>
    </source>
</evidence>
<dbReference type="RefSeq" id="WP_127613397.1">
    <property type="nucleotide sequence ID" value="NZ_RXOL01000007.1"/>
</dbReference>
<proteinExistence type="predicted"/>
<dbReference type="EMBL" id="RXOL01000007">
    <property type="protein sequence ID" value="RVQ65494.1"/>
    <property type="molecule type" value="Genomic_DNA"/>
</dbReference>
<dbReference type="PROSITE" id="PS51318">
    <property type="entry name" value="TAT"/>
    <property type="match status" value="1"/>
</dbReference>
<dbReference type="OrthoDB" id="9789685at2"/>
<organism evidence="1 2">
    <name type="scientific">Croceicoccus ponticola</name>
    <dbReference type="NCBI Taxonomy" id="2217664"/>
    <lineage>
        <taxon>Bacteria</taxon>
        <taxon>Pseudomonadati</taxon>
        <taxon>Pseudomonadota</taxon>
        <taxon>Alphaproteobacteria</taxon>
        <taxon>Sphingomonadales</taxon>
        <taxon>Erythrobacteraceae</taxon>
        <taxon>Croceicoccus</taxon>
    </lineage>
</organism>
<dbReference type="Proteomes" id="UP000283003">
    <property type="component" value="Unassembled WGS sequence"/>
</dbReference>
<accession>A0A437GWU5</accession>
<keyword evidence="2" id="KW-1185">Reference proteome</keyword>
<dbReference type="InterPro" id="IPR025245">
    <property type="entry name" value="DUF4197"/>
</dbReference>
<dbReference type="Pfam" id="PF13852">
    <property type="entry name" value="DUF4197"/>
    <property type="match status" value="1"/>
</dbReference>
<protein>
    <submittedName>
        <fullName evidence="1">DUF4197 domain-containing protein</fullName>
    </submittedName>
</protein>
<evidence type="ECO:0000313" key="2">
    <source>
        <dbReference type="Proteomes" id="UP000283003"/>
    </source>
</evidence>
<dbReference type="InterPro" id="IPR006311">
    <property type="entry name" value="TAT_signal"/>
</dbReference>
<dbReference type="AlphaFoldDB" id="A0A437GWU5"/>
<reference evidence="1 2" key="1">
    <citation type="submission" date="2018-12" db="EMBL/GenBank/DDBJ databases">
        <title>Croceicoccus ponticola sp. nov., a lipolytic bacterium isolated from seawater.</title>
        <authorList>
            <person name="Yoon J.-H."/>
        </authorList>
    </citation>
    <scope>NUCLEOTIDE SEQUENCE [LARGE SCALE GENOMIC DNA]</scope>
    <source>
        <strain evidence="1 2">GM-16</strain>
    </source>
</reference>
<gene>
    <name evidence="1" type="ORF">EKN06_13235</name>
</gene>
<name>A0A437GWU5_9SPHN</name>